<dbReference type="AlphaFoldDB" id="A0A0N4W9L2"/>
<evidence type="ECO:0000313" key="3">
    <source>
        <dbReference type="Proteomes" id="UP000268014"/>
    </source>
</evidence>
<dbReference type="InterPro" id="IPR017850">
    <property type="entry name" value="Alkaline_phosphatase_core_sf"/>
</dbReference>
<keyword evidence="1" id="KW-0472">Membrane</keyword>
<keyword evidence="3" id="KW-1185">Reference proteome</keyword>
<gene>
    <name evidence="2" type="ORF">HPLM_LOCUS6984</name>
</gene>
<evidence type="ECO:0000313" key="2">
    <source>
        <dbReference type="EMBL" id="VDO30589.1"/>
    </source>
</evidence>
<feature type="transmembrane region" description="Helical" evidence="1">
    <location>
        <begin position="6"/>
        <end position="31"/>
    </location>
</feature>
<dbReference type="InterPro" id="IPR002591">
    <property type="entry name" value="Phosphodiest/P_Trfase"/>
</dbReference>
<dbReference type="WBParaSite" id="HPLM_0000699201-mRNA-1">
    <property type="protein sequence ID" value="HPLM_0000699201-mRNA-1"/>
    <property type="gene ID" value="HPLM_0000699201"/>
</dbReference>
<evidence type="ECO:0000313" key="4">
    <source>
        <dbReference type="WBParaSite" id="HPLM_0000699201-mRNA-1"/>
    </source>
</evidence>
<dbReference type="GO" id="GO:0016529">
    <property type="term" value="C:sarcoplasmic reticulum"/>
    <property type="evidence" value="ECO:0007669"/>
    <property type="project" value="TreeGrafter"/>
</dbReference>
<keyword evidence="1" id="KW-0812">Transmembrane</keyword>
<dbReference type="GO" id="GO:0031674">
    <property type="term" value="C:I band"/>
    <property type="evidence" value="ECO:0007669"/>
    <property type="project" value="TreeGrafter"/>
</dbReference>
<evidence type="ECO:0000256" key="1">
    <source>
        <dbReference type="SAM" id="Phobius"/>
    </source>
</evidence>
<organism evidence="4">
    <name type="scientific">Haemonchus placei</name>
    <name type="common">Barber's pole worm</name>
    <dbReference type="NCBI Taxonomy" id="6290"/>
    <lineage>
        <taxon>Eukaryota</taxon>
        <taxon>Metazoa</taxon>
        <taxon>Ecdysozoa</taxon>
        <taxon>Nematoda</taxon>
        <taxon>Chromadorea</taxon>
        <taxon>Rhabditida</taxon>
        <taxon>Rhabditina</taxon>
        <taxon>Rhabditomorpha</taxon>
        <taxon>Strongyloidea</taxon>
        <taxon>Trichostrongylidae</taxon>
        <taxon>Haemonchus</taxon>
    </lineage>
</organism>
<keyword evidence="1" id="KW-1133">Transmembrane helix</keyword>
<dbReference type="Proteomes" id="UP000268014">
    <property type="component" value="Unassembled WGS sequence"/>
</dbReference>
<reference evidence="4" key="1">
    <citation type="submission" date="2017-02" db="UniProtKB">
        <authorList>
            <consortium name="WormBaseParasite"/>
        </authorList>
    </citation>
    <scope>IDENTIFICATION</scope>
</reference>
<dbReference type="EMBL" id="UZAF01016579">
    <property type="protein sequence ID" value="VDO30589.1"/>
    <property type="molecule type" value="Genomic_DNA"/>
</dbReference>
<dbReference type="Pfam" id="PF01663">
    <property type="entry name" value="Phosphodiest"/>
    <property type="match status" value="1"/>
</dbReference>
<dbReference type="STRING" id="6290.A0A0N4W9L2"/>
<dbReference type="PANTHER" id="PTHR10151">
    <property type="entry name" value="ECTONUCLEOTIDE PYROPHOSPHATASE/PHOSPHODIESTERASE"/>
    <property type="match status" value="1"/>
</dbReference>
<proteinExistence type="predicted"/>
<dbReference type="SUPFAM" id="SSF53649">
    <property type="entry name" value="Alkaline phosphatase-like"/>
    <property type="match status" value="1"/>
</dbReference>
<accession>A0A0N4W9L2</accession>
<dbReference type="GO" id="GO:0055120">
    <property type="term" value="C:striated muscle dense body"/>
    <property type="evidence" value="ECO:0007669"/>
    <property type="project" value="TreeGrafter"/>
</dbReference>
<dbReference type="OrthoDB" id="415411at2759"/>
<protein>
    <submittedName>
        <fullName evidence="4">Sulfatase domain-containing protein</fullName>
    </submittedName>
</protein>
<sequence>MSRKTLLIVLGTLVVVVVLLVAAVVILIILASRISSSTSNQLHEEDTADQSIWANCSRICGKPDYEISHYPLVIISLNGFARSLLIRDLPSLSRIARCGVTSESVYPCFGAENSTNSMAIVTGLFPESQGHPDYIVPPSDYSHPLQDQLDQVELLPLVF</sequence>
<dbReference type="PANTHER" id="PTHR10151:SF114">
    <property type="entry name" value="ECTONUCLEOTIDE PYROPHOSPHATASE_PHOSPHODIESTERASE C27A7.3"/>
    <property type="match status" value="1"/>
</dbReference>
<reference evidence="2 3" key="2">
    <citation type="submission" date="2018-11" db="EMBL/GenBank/DDBJ databases">
        <authorList>
            <consortium name="Pathogen Informatics"/>
        </authorList>
    </citation>
    <scope>NUCLEOTIDE SEQUENCE [LARGE SCALE GENOMIC DNA]</scope>
    <source>
        <strain evidence="2 3">MHpl1</strain>
    </source>
</reference>
<name>A0A0N4W9L2_HAEPC</name>
<dbReference type="Gene3D" id="3.40.720.10">
    <property type="entry name" value="Alkaline Phosphatase, subunit A"/>
    <property type="match status" value="1"/>
</dbReference>